<dbReference type="InterPro" id="IPR003772">
    <property type="entry name" value="YceD"/>
</dbReference>
<dbReference type="PANTHER" id="PTHR34374">
    <property type="entry name" value="LARGE RIBOSOMAL RNA SUBUNIT ACCUMULATION PROTEIN YCED HOMOLOG 1, CHLOROPLASTIC"/>
    <property type="match status" value="1"/>
</dbReference>
<organism evidence="1 2">
    <name type="scientific">Metaclostridioides mangenotii</name>
    <dbReference type="NCBI Taxonomy" id="1540"/>
    <lineage>
        <taxon>Bacteria</taxon>
        <taxon>Bacillati</taxon>
        <taxon>Bacillota</taxon>
        <taxon>Clostridia</taxon>
        <taxon>Peptostreptococcales</taxon>
        <taxon>Peptostreptococcaceae</taxon>
        <taxon>Metaclostridioides</taxon>
    </lineage>
</organism>
<dbReference type="EMBL" id="JAGGJX010000001">
    <property type="protein sequence ID" value="MBP1854711.1"/>
    <property type="molecule type" value="Genomic_DNA"/>
</dbReference>
<evidence type="ECO:0000313" key="2">
    <source>
        <dbReference type="Proteomes" id="UP000767291"/>
    </source>
</evidence>
<evidence type="ECO:0000313" key="1">
    <source>
        <dbReference type="EMBL" id="MBP1854711.1"/>
    </source>
</evidence>
<dbReference type="PANTHER" id="PTHR34374:SF1">
    <property type="entry name" value="LARGE RIBOSOMAL RNA SUBUNIT ACCUMULATION PROTEIN YCED HOMOLOG 1, CHLOROPLASTIC"/>
    <property type="match status" value="1"/>
</dbReference>
<dbReference type="Proteomes" id="UP000767291">
    <property type="component" value="Unassembled WGS sequence"/>
</dbReference>
<comment type="caution">
    <text evidence="1">The sequence shown here is derived from an EMBL/GenBank/DDBJ whole genome shotgun (WGS) entry which is preliminary data.</text>
</comment>
<proteinExistence type="predicted"/>
<dbReference type="Pfam" id="PF02620">
    <property type="entry name" value="YceD"/>
    <property type="match status" value="1"/>
</dbReference>
<dbReference type="RefSeq" id="WP_209456180.1">
    <property type="nucleotide sequence ID" value="NZ_BAAACS010000013.1"/>
</dbReference>
<sequence>MIISVEKLNRKETEKTVLNFSENIGTISYRGDVFNLASPLNLQGTITKSKSGLYIDVDVDFTIVENCSRCLKDVKVPLNYNIQGFLVKEENYVEDDFEDFDAFFYDGSEMDLLTIVEQTLDFNLPSKVLCDEQCKGLCYKCGADLNIKECSCNGDTNDEGNIDPRFAKLKDLFKND</sequence>
<accession>A0ABS4E9T2</accession>
<reference evidence="1 2" key="1">
    <citation type="submission" date="2021-03" db="EMBL/GenBank/DDBJ databases">
        <title>Genomic Encyclopedia of Type Strains, Phase IV (KMG-IV): sequencing the most valuable type-strain genomes for metagenomic binning, comparative biology and taxonomic classification.</title>
        <authorList>
            <person name="Goeker M."/>
        </authorList>
    </citation>
    <scope>NUCLEOTIDE SEQUENCE [LARGE SCALE GENOMIC DNA]</scope>
    <source>
        <strain evidence="1 2">DSM 1289</strain>
    </source>
</reference>
<evidence type="ECO:0008006" key="3">
    <source>
        <dbReference type="Google" id="ProtNLM"/>
    </source>
</evidence>
<name>A0ABS4E9T2_9FIRM</name>
<gene>
    <name evidence="1" type="ORF">J2Z43_001101</name>
</gene>
<protein>
    <recommendedName>
        <fullName evidence="3">DUF177 domain-containing protein</fullName>
    </recommendedName>
</protein>
<keyword evidence="2" id="KW-1185">Reference proteome</keyword>